<evidence type="ECO:0000256" key="2">
    <source>
        <dbReference type="RuleBase" id="RU000363"/>
    </source>
</evidence>
<dbReference type="EMBL" id="NPEU01000649">
    <property type="protein sequence ID" value="RAI29934.1"/>
    <property type="molecule type" value="Genomic_DNA"/>
</dbReference>
<organism evidence="3 4">
    <name type="scientific">Rhodoplanes elegans</name>
    <dbReference type="NCBI Taxonomy" id="29408"/>
    <lineage>
        <taxon>Bacteria</taxon>
        <taxon>Pseudomonadati</taxon>
        <taxon>Pseudomonadota</taxon>
        <taxon>Alphaproteobacteria</taxon>
        <taxon>Hyphomicrobiales</taxon>
        <taxon>Nitrobacteraceae</taxon>
        <taxon>Rhodoplanes</taxon>
    </lineage>
</organism>
<accession>A0A327JWJ1</accession>
<gene>
    <name evidence="3" type="ORF">CH338_28170</name>
</gene>
<dbReference type="GO" id="GO:0016616">
    <property type="term" value="F:oxidoreductase activity, acting on the CH-OH group of donors, NAD or NADP as acceptor"/>
    <property type="evidence" value="ECO:0007669"/>
    <property type="project" value="TreeGrafter"/>
</dbReference>
<evidence type="ECO:0000313" key="3">
    <source>
        <dbReference type="EMBL" id="RAI29934.1"/>
    </source>
</evidence>
<dbReference type="InterPro" id="IPR002347">
    <property type="entry name" value="SDR_fam"/>
</dbReference>
<dbReference type="Proteomes" id="UP000248863">
    <property type="component" value="Unassembled WGS sequence"/>
</dbReference>
<dbReference type="GO" id="GO:0030497">
    <property type="term" value="P:fatty acid elongation"/>
    <property type="evidence" value="ECO:0007669"/>
    <property type="project" value="TreeGrafter"/>
</dbReference>
<name>A0A327JWJ1_9BRAD</name>
<dbReference type="RefSeq" id="WP_111360402.1">
    <property type="nucleotide sequence ID" value="NZ_NHSK01000232.1"/>
</dbReference>
<dbReference type="Gene3D" id="3.40.50.720">
    <property type="entry name" value="NAD(P)-binding Rossmann-like Domain"/>
    <property type="match status" value="1"/>
</dbReference>
<dbReference type="OrthoDB" id="9810908at2"/>
<protein>
    <submittedName>
        <fullName evidence="3">Short-chain dehydrogenase</fullName>
    </submittedName>
</protein>
<comment type="similarity">
    <text evidence="1 2">Belongs to the short-chain dehydrogenases/reductases (SDR) family.</text>
</comment>
<dbReference type="InterPro" id="IPR020904">
    <property type="entry name" value="Sc_DH/Rdtase_CS"/>
</dbReference>
<proteinExistence type="inferred from homology"/>
<dbReference type="PRINTS" id="PR00080">
    <property type="entry name" value="SDRFAMILY"/>
</dbReference>
<dbReference type="PROSITE" id="PS00061">
    <property type="entry name" value="ADH_SHORT"/>
    <property type="match status" value="1"/>
</dbReference>
<dbReference type="PANTHER" id="PTHR42760:SF40">
    <property type="entry name" value="3-OXOACYL-[ACYL-CARRIER-PROTEIN] REDUCTASE, CHLOROPLASTIC"/>
    <property type="match status" value="1"/>
</dbReference>
<keyword evidence="4" id="KW-1185">Reference proteome</keyword>
<dbReference type="PRINTS" id="PR00081">
    <property type="entry name" value="GDHRDH"/>
</dbReference>
<dbReference type="AlphaFoldDB" id="A0A327JWJ1"/>
<sequence>MDFSGRHVVVTGGTGALGVGVVTALVEAGAVCHVPYTRESAAEAFPLRDHERVILYGELNLGDSEDVEDLYERLPPLWASIHLAGGFAYGPLRDLDEDVLHHQVGVNLITCALCCQAALRAFSRGRNGGRIVNVAARPALEWRTGAGMAIYAAAKAAVAALTVALAEEVAKEGVLVNAVAPSIMDTPANRQDMPKADLSAWPKVEEVAATILFLASPENRVTRGAVVPVYGKA</sequence>
<evidence type="ECO:0000313" key="4">
    <source>
        <dbReference type="Proteomes" id="UP000248863"/>
    </source>
</evidence>
<reference evidence="3 4" key="1">
    <citation type="submission" date="2017-07" db="EMBL/GenBank/DDBJ databases">
        <title>Draft Genome Sequences of Select Purple Nonsulfur Bacteria.</title>
        <authorList>
            <person name="Lasarre B."/>
            <person name="Mckinlay J.B."/>
        </authorList>
    </citation>
    <scope>NUCLEOTIDE SEQUENCE [LARGE SCALE GENOMIC DNA]</scope>
    <source>
        <strain evidence="3 4">DSM 11907</strain>
    </source>
</reference>
<dbReference type="InterPro" id="IPR036291">
    <property type="entry name" value="NAD(P)-bd_dom_sf"/>
</dbReference>
<dbReference type="Pfam" id="PF00106">
    <property type="entry name" value="adh_short"/>
    <property type="match status" value="1"/>
</dbReference>
<evidence type="ECO:0000256" key="1">
    <source>
        <dbReference type="ARBA" id="ARBA00006484"/>
    </source>
</evidence>
<comment type="caution">
    <text evidence="3">The sequence shown here is derived from an EMBL/GenBank/DDBJ whole genome shotgun (WGS) entry which is preliminary data.</text>
</comment>
<dbReference type="SUPFAM" id="SSF51735">
    <property type="entry name" value="NAD(P)-binding Rossmann-fold domains"/>
    <property type="match status" value="1"/>
</dbReference>
<dbReference type="PANTHER" id="PTHR42760">
    <property type="entry name" value="SHORT-CHAIN DEHYDROGENASES/REDUCTASES FAMILY MEMBER"/>
    <property type="match status" value="1"/>
</dbReference>